<proteinExistence type="predicted"/>
<evidence type="ECO:0000313" key="1">
    <source>
        <dbReference type="EMBL" id="CAE5959012.1"/>
    </source>
</evidence>
<dbReference type="EMBL" id="LR999451">
    <property type="protein sequence ID" value="CAE5959012.1"/>
    <property type="molecule type" value="Genomic_DNA"/>
</dbReference>
<sequence length="138" mass="15421">MVVPDFVVAREAKRSCCVAVGVALVRLLEDGADLVVISGGSRLAPFRVLVTFRWLVGFEEFGAWAILRFSFCGRIRWFGCWIFHLSPSAVTVASPVCKFWFRLAGVAWDCSYFRSWICFGRSGELAPPPTVEMDLPLP</sequence>
<accession>A0A8S1ZNQ3</accession>
<keyword evidence="2" id="KW-1185">Reference proteome</keyword>
<organism evidence="1 2">
    <name type="scientific">Arabidopsis arenosa</name>
    <name type="common">Sand rock-cress</name>
    <name type="synonym">Cardaminopsis arenosa</name>
    <dbReference type="NCBI Taxonomy" id="38785"/>
    <lineage>
        <taxon>Eukaryota</taxon>
        <taxon>Viridiplantae</taxon>
        <taxon>Streptophyta</taxon>
        <taxon>Embryophyta</taxon>
        <taxon>Tracheophyta</taxon>
        <taxon>Spermatophyta</taxon>
        <taxon>Magnoliopsida</taxon>
        <taxon>eudicotyledons</taxon>
        <taxon>Gunneridae</taxon>
        <taxon>Pentapetalae</taxon>
        <taxon>rosids</taxon>
        <taxon>malvids</taxon>
        <taxon>Brassicales</taxon>
        <taxon>Brassicaceae</taxon>
        <taxon>Camelineae</taxon>
        <taxon>Arabidopsis</taxon>
    </lineage>
</organism>
<evidence type="ECO:0000313" key="2">
    <source>
        <dbReference type="Proteomes" id="UP000682877"/>
    </source>
</evidence>
<dbReference type="Proteomes" id="UP000682877">
    <property type="component" value="Chromosome 1"/>
</dbReference>
<gene>
    <name evidence="1" type="ORF">AARE701A_LOCUS2570</name>
</gene>
<dbReference type="AlphaFoldDB" id="A0A8S1ZNQ3"/>
<protein>
    <submittedName>
        <fullName evidence="1">Uncharacterized protein</fullName>
    </submittedName>
</protein>
<reference evidence="1" key="1">
    <citation type="submission" date="2021-01" db="EMBL/GenBank/DDBJ databases">
        <authorList>
            <person name="Bezrukov I."/>
        </authorList>
    </citation>
    <scope>NUCLEOTIDE SEQUENCE</scope>
</reference>
<name>A0A8S1ZNQ3_ARAAE</name>